<organism evidence="1">
    <name type="scientific">Blumeria graminis f. sp. tritici 96224</name>
    <dbReference type="NCBI Taxonomy" id="1268274"/>
    <lineage>
        <taxon>Eukaryota</taxon>
        <taxon>Fungi</taxon>
        <taxon>Dikarya</taxon>
        <taxon>Ascomycota</taxon>
        <taxon>Pezizomycotina</taxon>
        <taxon>Leotiomycetes</taxon>
        <taxon>Erysiphales</taxon>
        <taxon>Erysiphaceae</taxon>
        <taxon>Blumeria</taxon>
    </lineage>
</organism>
<evidence type="ECO:0000313" key="1">
    <source>
        <dbReference type="EMBL" id="SUZ08272.1"/>
    </source>
</evidence>
<protein>
    <submittedName>
        <fullName evidence="1">Bgt-20549</fullName>
    </submittedName>
</protein>
<proteinExistence type="predicted"/>
<dbReference type="EMBL" id="UIGY01000015">
    <property type="protein sequence ID" value="SUZ08272.1"/>
    <property type="molecule type" value="Genomic_DNA"/>
</dbReference>
<dbReference type="AlphaFoldDB" id="A0A381L460"/>
<name>A0A381L460_BLUGR</name>
<gene>
    <name evidence="1" type="ORF">BGT96224V2_LOCUS1409</name>
</gene>
<accession>A0A381L460</accession>
<sequence>MEYKLTSMAILKYASRLNLGWSKSIKNNSFKLTHSTAQIMEDRYKIPVRYALYQLRGQNISPKPRFHDDQR</sequence>
<reference evidence="1" key="1">
    <citation type="submission" date="2018-07" db="EMBL/GenBank/DDBJ databases">
        <authorList>
            <person name="Quirk P.G."/>
            <person name="Krulwich T.A."/>
        </authorList>
    </citation>
    <scope>NUCLEOTIDE SEQUENCE</scope>
    <source>
        <strain evidence="1">96224</strain>
    </source>
</reference>